<dbReference type="InterPro" id="IPR042094">
    <property type="entry name" value="T2SS_GspF_sf"/>
</dbReference>
<keyword evidence="5 6" id="KW-0472">Membrane</keyword>
<reference evidence="8 9" key="1">
    <citation type="submission" date="2019-02" db="EMBL/GenBank/DDBJ databases">
        <title>Deep-cultivation of Planctomycetes and their phenomic and genomic characterization uncovers novel biology.</title>
        <authorList>
            <person name="Wiegand S."/>
            <person name="Jogler M."/>
            <person name="Boedeker C."/>
            <person name="Pinto D."/>
            <person name="Vollmers J."/>
            <person name="Rivas-Marin E."/>
            <person name="Kohn T."/>
            <person name="Peeters S.H."/>
            <person name="Heuer A."/>
            <person name="Rast P."/>
            <person name="Oberbeckmann S."/>
            <person name="Bunk B."/>
            <person name="Jeske O."/>
            <person name="Meyerdierks A."/>
            <person name="Storesund J.E."/>
            <person name="Kallscheuer N."/>
            <person name="Luecker S."/>
            <person name="Lage O.M."/>
            <person name="Pohl T."/>
            <person name="Merkel B.J."/>
            <person name="Hornburger P."/>
            <person name="Mueller R.-W."/>
            <person name="Bruemmer F."/>
            <person name="Labrenz M."/>
            <person name="Spormann A.M."/>
            <person name="Op den Camp H."/>
            <person name="Overmann J."/>
            <person name="Amann R."/>
            <person name="Jetten M.S.M."/>
            <person name="Mascher T."/>
            <person name="Medema M.H."/>
            <person name="Devos D.P."/>
            <person name="Kaster A.-K."/>
            <person name="Ovreas L."/>
            <person name="Rohde M."/>
            <person name="Galperin M.Y."/>
            <person name="Jogler C."/>
        </authorList>
    </citation>
    <scope>NUCLEOTIDE SEQUENCE [LARGE SCALE GENOMIC DNA]</scope>
    <source>
        <strain evidence="8 9">KS4</strain>
    </source>
</reference>
<dbReference type="EMBL" id="CP036425">
    <property type="protein sequence ID" value="QDU34038.1"/>
    <property type="molecule type" value="Genomic_DNA"/>
</dbReference>
<dbReference type="PANTHER" id="PTHR35007:SF1">
    <property type="entry name" value="PILUS ASSEMBLY PROTEIN"/>
    <property type="match status" value="1"/>
</dbReference>
<dbReference type="GO" id="GO:0005886">
    <property type="term" value="C:plasma membrane"/>
    <property type="evidence" value="ECO:0007669"/>
    <property type="project" value="UniProtKB-SubCell"/>
</dbReference>
<evidence type="ECO:0000256" key="2">
    <source>
        <dbReference type="ARBA" id="ARBA00022475"/>
    </source>
</evidence>
<evidence type="ECO:0000313" key="8">
    <source>
        <dbReference type="EMBL" id="QDU34038.1"/>
    </source>
</evidence>
<protein>
    <submittedName>
        <fullName evidence="8">Bacterial type II secretion system protein F domain protein</fullName>
    </submittedName>
</protein>
<dbReference type="Proteomes" id="UP000317369">
    <property type="component" value="Chromosome"/>
</dbReference>
<sequence length="286" mass="32183">MIDLSSELNLSVILILTFASTYLLIRHGHSVCKRYWQQQIIKYETVLCKQLLLDIKPQHAMIATSAAITFAFLFGTLTTSSPILGTILAAITFAIPHFLIKHLEAKRRKLLDSQLVDGLTTLASGVRAGLNLIQAIELLVLNHTGPIQQEFNHLLREYRMGLDLNQAMRNTGNRVGSPLYRLTFTAIEMHRKRGGDSGKSLDRIAESIREIHRLEGKLDAITAQGRFQAVMMACMPILFSIQLYIMDPEGFEMLFILPTGRMILLGIIAMLILAFVWIRKILAIDI</sequence>
<dbReference type="KEGG" id="pcor:KS4_21000"/>
<dbReference type="Pfam" id="PF00482">
    <property type="entry name" value="T2SSF"/>
    <property type="match status" value="1"/>
</dbReference>
<evidence type="ECO:0000256" key="4">
    <source>
        <dbReference type="ARBA" id="ARBA00022989"/>
    </source>
</evidence>
<comment type="subcellular location">
    <subcellularLocation>
        <location evidence="1">Cell membrane</location>
        <topology evidence="1">Multi-pass membrane protein</topology>
    </subcellularLocation>
</comment>
<feature type="transmembrane region" description="Helical" evidence="6">
    <location>
        <begin position="258"/>
        <end position="278"/>
    </location>
</feature>
<evidence type="ECO:0000256" key="6">
    <source>
        <dbReference type="SAM" id="Phobius"/>
    </source>
</evidence>
<keyword evidence="9" id="KW-1185">Reference proteome</keyword>
<keyword evidence="2" id="KW-1003">Cell membrane</keyword>
<keyword evidence="4 6" id="KW-1133">Transmembrane helix</keyword>
<dbReference type="AlphaFoldDB" id="A0A517YUW2"/>
<keyword evidence="3 6" id="KW-0812">Transmembrane</keyword>
<accession>A0A517YUW2</accession>
<dbReference type="InterPro" id="IPR018076">
    <property type="entry name" value="T2SS_GspF_dom"/>
</dbReference>
<name>A0A517YUW2_9BACT</name>
<dbReference type="PANTHER" id="PTHR35007">
    <property type="entry name" value="INTEGRAL MEMBRANE PROTEIN-RELATED"/>
    <property type="match status" value="1"/>
</dbReference>
<feature type="transmembrane region" description="Helical" evidence="6">
    <location>
        <begin position="59"/>
        <end position="77"/>
    </location>
</feature>
<proteinExistence type="predicted"/>
<feature type="transmembrane region" description="Helical" evidence="6">
    <location>
        <begin position="6"/>
        <end position="25"/>
    </location>
</feature>
<evidence type="ECO:0000259" key="7">
    <source>
        <dbReference type="Pfam" id="PF00482"/>
    </source>
</evidence>
<evidence type="ECO:0000256" key="5">
    <source>
        <dbReference type="ARBA" id="ARBA00023136"/>
    </source>
</evidence>
<organism evidence="8 9">
    <name type="scientific">Poriferisphaera corsica</name>
    <dbReference type="NCBI Taxonomy" id="2528020"/>
    <lineage>
        <taxon>Bacteria</taxon>
        <taxon>Pseudomonadati</taxon>
        <taxon>Planctomycetota</taxon>
        <taxon>Phycisphaerae</taxon>
        <taxon>Phycisphaerales</taxon>
        <taxon>Phycisphaeraceae</taxon>
        <taxon>Poriferisphaera</taxon>
    </lineage>
</organism>
<gene>
    <name evidence="8" type="ORF">KS4_21000</name>
</gene>
<dbReference type="OrthoDB" id="9803381at2"/>
<evidence type="ECO:0000256" key="1">
    <source>
        <dbReference type="ARBA" id="ARBA00004651"/>
    </source>
</evidence>
<dbReference type="RefSeq" id="WP_145077562.1">
    <property type="nucleotide sequence ID" value="NZ_CP036425.1"/>
</dbReference>
<evidence type="ECO:0000313" key="9">
    <source>
        <dbReference type="Proteomes" id="UP000317369"/>
    </source>
</evidence>
<feature type="transmembrane region" description="Helical" evidence="6">
    <location>
        <begin position="227"/>
        <end position="246"/>
    </location>
</feature>
<evidence type="ECO:0000256" key="3">
    <source>
        <dbReference type="ARBA" id="ARBA00022692"/>
    </source>
</evidence>
<dbReference type="Gene3D" id="1.20.81.30">
    <property type="entry name" value="Type II secretion system (T2SS), domain F"/>
    <property type="match status" value="1"/>
</dbReference>
<feature type="transmembrane region" description="Helical" evidence="6">
    <location>
        <begin position="83"/>
        <end position="100"/>
    </location>
</feature>
<feature type="domain" description="Type II secretion system protein GspF" evidence="7">
    <location>
        <begin position="119"/>
        <end position="241"/>
    </location>
</feature>